<gene>
    <name evidence="1" type="primary">pglZ</name>
    <name evidence="1" type="ORF">E5331_10660</name>
</gene>
<keyword evidence="2" id="KW-1185">Reference proteome</keyword>
<evidence type="ECO:0000313" key="2">
    <source>
        <dbReference type="Proteomes" id="UP000306319"/>
    </source>
</evidence>
<comment type="caution">
    <text evidence="1">The sequence shown here is derived from an EMBL/GenBank/DDBJ whole genome shotgun (WGS) entry which is preliminary data.</text>
</comment>
<reference evidence="1" key="1">
    <citation type="submission" date="2019-04" db="EMBL/GenBank/DDBJ databases">
        <title>Microbes associate with the intestines of laboratory mice.</title>
        <authorList>
            <person name="Navarre W."/>
            <person name="Wong E."/>
            <person name="Huang K."/>
            <person name="Tropini C."/>
            <person name="Ng K."/>
            <person name="Yu B."/>
        </authorList>
    </citation>
    <scope>NUCLEOTIDE SEQUENCE</scope>
    <source>
        <strain evidence="1">NM04_E33</strain>
    </source>
</reference>
<protein>
    <submittedName>
        <fullName evidence="1">BREX-4 system phosphatase PglZ</fullName>
    </submittedName>
</protein>
<name>A0AC61RF88_9BACT</name>
<proteinExistence type="predicted"/>
<sequence>MYTEFKDMATLLDFVRNDKQADGINSSTLRRYPIRFVLFDNFVDSYRFTKSMVQENGVKVKYIQDWFDPDYPDVIIRHQELAQKMEMFINSLNGKDMIITPFSELARFYDNNSHKEFDTFINTLKTIETTDVGWEKQQRIYLPIVGLEGKMSAFYNDCQIIIWYMPSNSEDSAYHLIVTPGTLYGVKNLSEKYTVKSNMLDWLDYWKDVDSQNKREIICMSKAIYPNAEYAQPDNAFTYCICDNVYDFLTRGLNLKMSGLEYRPQDEAYWHRLAEEIDLNTNFDIDDMFAGYFSVNTIGNYKTFIKLWFEYDDGFSRWLLTNIMKKSFGENDYMRRVVAKASDFSNRELFSVIALEFPSDSSEMYVRSYCLSEAAKRSVVLPENVQHKLISKLENVAQESGYIFASSLFSPISVKEKELAIIWLGEDKISRDDVKAFYPELYSYMAPSIGTIDASQIWALDYIDHYKKAKIADKYTDVVDADIKKYNANEASFLSWYNCFKTTRSILSSREDIDIFYWIDGLGIDWIPFIAHLVAEREKDHVYLNDVKIAHAFLPTITEINKRDLEKLQDGGAEFVKIGDIDELAHKNTNTYPSNIVAELEMMRKVINEILNLYAGKKIAIVSDHGLSYLPQKQSGLHFVGFDYCHGGRYAVRTSGIATKDDNYHLLDSLEIACALNHKSLGNKISSGLGSHGGCTPEEVLVPILIISSCANSKTWKAIFLQDEISGVDPVVHLNITGVSPLDCINIEYGGRHYNVRNIKGSLFDSEPIDLKAGDFDFTLWVGNIGETKKIQVNTGTEENDLFADFGLL</sequence>
<dbReference type="EMBL" id="SRYB01000014">
    <property type="protein sequence ID" value="TGY78335.1"/>
    <property type="molecule type" value="Genomic_DNA"/>
</dbReference>
<accession>A0AC61RF88</accession>
<dbReference type="Proteomes" id="UP000306319">
    <property type="component" value="Unassembled WGS sequence"/>
</dbReference>
<organism evidence="1 2">
    <name type="scientific">Lepagella muris</name>
    <dbReference type="NCBI Taxonomy" id="3032870"/>
    <lineage>
        <taxon>Bacteria</taxon>
        <taxon>Pseudomonadati</taxon>
        <taxon>Bacteroidota</taxon>
        <taxon>Bacteroidia</taxon>
        <taxon>Bacteroidales</taxon>
        <taxon>Muribaculaceae</taxon>
        <taxon>Lepagella</taxon>
    </lineage>
</organism>
<evidence type="ECO:0000313" key="1">
    <source>
        <dbReference type="EMBL" id="TGY78335.1"/>
    </source>
</evidence>